<organism evidence="1 2">
    <name type="scientific">Melipona bicolor</name>
    <dbReference type="NCBI Taxonomy" id="60889"/>
    <lineage>
        <taxon>Eukaryota</taxon>
        <taxon>Metazoa</taxon>
        <taxon>Ecdysozoa</taxon>
        <taxon>Arthropoda</taxon>
        <taxon>Hexapoda</taxon>
        <taxon>Insecta</taxon>
        <taxon>Pterygota</taxon>
        <taxon>Neoptera</taxon>
        <taxon>Endopterygota</taxon>
        <taxon>Hymenoptera</taxon>
        <taxon>Apocrita</taxon>
        <taxon>Aculeata</taxon>
        <taxon>Apoidea</taxon>
        <taxon>Anthophila</taxon>
        <taxon>Apidae</taxon>
        <taxon>Melipona</taxon>
    </lineage>
</organism>
<comment type="caution">
    <text evidence="1">The sequence shown here is derived from an EMBL/GenBank/DDBJ whole genome shotgun (WGS) entry which is preliminary data.</text>
</comment>
<feature type="non-terminal residue" evidence="1">
    <location>
        <position position="1"/>
    </location>
</feature>
<proteinExistence type="predicted"/>
<evidence type="ECO:0000313" key="1">
    <source>
        <dbReference type="EMBL" id="KAK1135650.1"/>
    </source>
</evidence>
<dbReference type="EMBL" id="JAHYIQ010000001">
    <property type="protein sequence ID" value="KAK1135650.1"/>
    <property type="molecule type" value="Genomic_DNA"/>
</dbReference>
<dbReference type="Proteomes" id="UP001177670">
    <property type="component" value="Unassembled WGS sequence"/>
</dbReference>
<dbReference type="AlphaFoldDB" id="A0AA40KWM1"/>
<protein>
    <submittedName>
        <fullName evidence="1">Uncharacterized protein</fullName>
    </submittedName>
</protein>
<accession>A0AA40KWM1</accession>
<keyword evidence="2" id="KW-1185">Reference proteome</keyword>
<name>A0AA40KWM1_9HYME</name>
<sequence>ISTERLVVQAAGSVWQFARALTPKDLPASVSLSGIDEGFEFQIGKTHLQLTRPTYTADLAAETQFWAKLASPNFLHADIDEN</sequence>
<evidence type="ECO:0000313" key="2">
    <source>
        <dbReference type="Proteomes" id="UP001177670"/>
    </source>
</evidence>
<gene>
    <name evidence="1" type="ORF">K0M31_000237</name>
</gene>
<reference evidence="1" key="1">
    <citation type="submission" date="2021-10" db="EMBL/GenBank/DDBJ databases">
        <title>Melipona bicolor Genome sequencing and assembly.</title>
        <authorList>
            <person name="Araujo N.S."/>
            <person name="Arias M.C."/>
        </authorList>
    </citation>
    <scope>NUCLEOTIDE SEQUENCE</scope>
    <source>
        <strain evidence="1">USP_2M_L1-L4_2017</strain>
        <tissue evidence="1">Whole body</tissue>
    </source>
</reference>